<name>A0A1G6IN97_9BRAD</name>
<protein>
    <recommendedName>
        <fullName evidence="1">Myb-like domain-containing protein</fullName>
    </recommendedName>
</protein>
<dbReference type="Gene3D" id="1.10.10.60">
    <property type="entry name" value="Homeodomain-like"/>
    <property type="match status" value="1"/>
</dbReference>
<proteinExistence type="predicted"/>
<dbReference type="Proteomes" id="UP000199245">
    <property type="component" value="Unassembled WGS sequence"/>
</dbReference>
<gene>
    <name evidence="2" type="ORF">SAMN05216337_1001203</name>
</gene>
<organism evidence="2 3">
    <name type="scientific">Bradyrhizobium brasilense</name>
    <dbReference type="NCBI Taxonomy" id="1419277"/>
    <lineage>
        <taxon>Bacteria</taxon>
        <taxon>Pseudomonadati</taxon>
        <taxon>Pseudomonadota</taxon>
        <taxon>Alphaproteobacteria</taxon>
        <taxon>Hyphomicrobiales</taxon>
        <taxon>Nitrobacteraceae</taxon>
        <taxon>Bradyrhizobium</taxon>
    </lineage>
</organism>
<dbReference type="PROSITE" id="PS50090">
    <property type="entry name" value="MYB_LIKE"/>
    <property type="match status" value="1"/>
</dbReference>
<dbReference type="AlphaFoldDB" id="A0A1G6IN97"/>
<dbReference type="EMBL" id="FMZW01000001">
    <property type="protein sequence ID" value="SDC07969.1"/>
    <property type="molecule type" value="Genomic_DNA"/>
</dbReference>
<accession>A0A1G6IN97</accession>
<evidence type="ECO:0000259" key="1">
    <source>
        <dbReference type="PROSITE" id="PS50090"/>
    </source>
</evidence>
<evidence type="ECO:0000313" key="3">
    <source>
        <dbReference type="Proteomes" id="UP000199245"/>
    </source>
</evidence>
<sequence length="115" mass="12785">MKKGVIARPWTDAEHRRMLKMKAEGHKWPAIGAALGRTDVACAARYREHASDGGISRNVRRAQSEAFQARQAIYDLPPRSLTAEFFGDPLPGRSALDRRAMHSQKVHAISLAEHA</sequence>
<evidence type="ECO:0000313" key="2">
    <source>
        <dbReference type="EMBL" id="SDC07969.1"/>
    </source>
</evidence>
<dbReference type="SUPFAM" id="SSF46689">
    <property type="entry name" value="Homeodomain-like"/>
    <property type="match status" value="1"/>
</dbReference>
<dbReference type="InterPro" id="IPR009057">
    <property type="entry name" value="Homeodomain-like_sf"/>
</dbReference>
<feature type="domain" description="Myb-like" evidence="1">
    <location>
        <begin position="2"/>
        <end position="50"/>
    </location>
</feature>
<reference evidence="2 3" key="1">
    <citation type="submission" date="2016-10" db="EMBL/GenBank/DDBJ databases">
        <authorList>
            <person name="de Groot N.N."/>
        </authorList>
    </citation>
    <scope>NUCLEOTIDE SEQUENCE [LARGE SCALE GENOMIC DNA]</scope>
    <source>
        <strain evidence="2 3">R5</strain>
    </source>
</reference>
<dbReference type="RefSeq" id="WP_092077701.1">
    <property type="nucleotide sequence ID" value="NZ_FMZW01000001.1"/>
</dbReference>
<dbReference type="InterPro" id="IPR001005">
    <property type="entry name" value="SANT/Myb"/>
</dbReference>